<proteinExistence type="predicted"/>
<sequence length="233" mass="26740">VVDNPVTRFIRGNIGDPIDNYFRVAHYLDVYEKTGSVKLAAESVRKYLFNYSELTVSDRVMKVALPFWNWSKNNIPLQLHKLLTTPRYAGTYAKLREESQGEVANDPNAPDWLKSEYFRMGENAFYNPRAPVQDLATIGDLGKILGMQSPFFKAPQELALNKQYFNQKPIDYEYGKTGNYDNTELAKYFLRQTGATSRGLSAYEALQNEEDNKTILDNIRDMLIGKTVQLKEK</sequence>
<feature type="non-terminal residue" evidence="1">
    <location>
        <position position="1"/>
    </location>
</feature>
<name>A0A6J5MER4_9CAUD</name>
<protein>
    <submittedName>
        <fullName evidence="1">Uncharacterized protein</fullName>
    </submittedName>
</protein>
<reference evidence="1" key="1">
    <citation type="submission" date="2020-04" db="EMBL/GenBank/DDBJ databases">
        <authorList>
            <person name="Chiriac C."/>
            <person name="Salcher M."/>
            <person name="Ghai R."/>
            <person name="Kavagutti S V."/>
        </authorList>
    </citation>
    <scope>NUCLEOTIDE SEQUENCE</scope>
</reference>
<organism evidence="1">
    <name type="scientific">uncultured Caudovirales phage</name>
    <dbReference type="NCBI Taxonomy" id="2100421"/>
    <lineage>
        <taxon>Viruses</taxon>
        <taxon>Duplodnaviria</taxon>
        <taxon>Heunggongvirae</taxon>
        <taxon>Uroviricota</taxon>
        <taxon>Caudoviricetes</taxon>
        <taxon>Peduoviridae</taxon>
        <taxon>Maltschvirus</taxon>
        <taxon>Maltschvirus maltsch</taxon>
    </lineage>
</organism>
<dbReference type="EMBL" id="LR796426">
    <property type="protein sequence ID" value="CAB4143833.1"/>
    <property type="molecule type" value="Genomic_DNA"/>
</dbReference>
<evidence type="ECO:0000313" key="1">
    <source>
        <dbReference type="EMBL" id="CAB4143833.1"/>
    </source>
</evidence>
<gene>
    <name evidence="1" type="ORF">UFOVP453_1</name>
</gene>
<accession>A0A6J5MER4</accession>